<dbReference type="InterPro" id="IPR006073">
    <property type="entry name" value="GTP-bd"/>
</dbReference>
<evidence type="ECO:0000259" key="13">
    <source>
        <dbReference type="PROSITE" id="PS51883"/>
    </source>
</evidence>
<evidence type="ECO:0000256" key="5">
    <source>
        <dbReference type="ARBA" id="ARBA00022741"/>
    </source>
</evidence>
<feature type="domain" description="OBG-type G" evidence="11">
    <location>
        <begin position="158"/>
        <end position="326"/>
    </location>
</feature>
<evidence type="ECO:0000256" key="1">
    <source>
        <dbReference type="ARBA" id="ARBA00001946"/>
    </source>
</evidence>
<keyword evidence="8 9" id="KW-0342">GTP-binding</keyword>
<proteinExistence type="inferred from homology"/>
<dbReference type="NCBIfam" id="NF008956">
    <property type="entry name" value="PRK12299.1"/>
    <property type="match status" value="1"/>
</dbReference>
<dbReference type="Pfam" id="PF01926">
    <property type="entry name" value="MMR_HSR1"/>
    <property type="match status" value="1"/>
</dbReference>
<dbReference type="InterPro" id="IPR006074">
    <property type="entry name" value="GTP1-OBG_CS"/>
</dbReference>
<accession>A0A2T2WIJ8</accession>
<evidence type="ECO:0000256" key="6">
    <source>
        <dbReference type="ARBA" id="ARBA00022801"/>
    </source>
</evidence>
<feature type="binding site" evidence="9">
    <location>
        <begin position="280"/>
        <end position="283"/>
    </location>
    <ligand>
        <name>GTP</name>
        <dbReference type="ChEBI" id="CHEBI:37565"/>
    </ligand>
</feature>
<dbReference type="PROSITE" id="PS51883">
    <property type="entry name" value="OBG"/>
    <property type="match status" value="1"/>
</dbReference>
<dbReference type="InterPro" id="IPR031167">
    <property type="entry name" value="G_OBG"/>
</dbReference>
<dbReference type="PANTHER" id="PTHR11702">
    <property type="entry name" value="DEVELOPMENTALLY REGULATED GTP-BINDING PROTEIN-RELATED"/>
    <property type="match status" value="1"/>
</dbReference>
<keyword evidence="6 9" id="KW-0378">Hydrolase</keyword>
<dbReference type="NCBIfam" id="TIGR02729">
    <property type="entry name" value="Obg_CgtA"/>
    <property type="match status" value="1"/>
</dbReference>
<dbReference type="InterPro" id="IPR006169">
    <property type="entry name" value="GTP1_OBG_dom"/>
</dbReference>
<feature type="binding site" evidence="9">
    <location>
        <begin position="210"/>
        <end position="213"/>
    </location>
    <ligand>
        <name>GTP</name>
        <dbReference type="ChEBI" id="CHEBI:37565"/>
    </ligand>
</feature>
<dbReference type="PROSITE" id="PS51710">
    <property type="entry name" value="G_OBG"/>
    <property type="match status" value="1"/>
</dbReference>
<dbReference type="GO" id="GO:0042254">
    <property type="term" value="P:ribosome biogenesis"/>
    <property type="evidence" value="ECO:0007669"/>
    <property type="project" value="UniProtKB-UniRule"/>
</dbReference>
<comment type="subcellular location">
    <subcellularLocation>
        <location evidence="9">Cytoplasm</location>
    </subcellularLocation>
</comment>
<dbReference type="InterPro" id="IPR036346">
    <property type="entry name" value="GTP-bd_prot_GTP1/OBG_C_sf"/>
</dbReference>
<evidence type="ECO:0000256" key="2">
    <source>
        <dbReference type="ARBA" id="ARBA00007699"/>
    </source>
</evidence>
<dbReference type="NCBIfam" id="NF008955">
    <property type="entry name" value="PRK12297.1"/>
    <property type="match status" value="1"/>
</dbReference>
<dbReference type="GO" id="GO:0005737">
    <property type="term" value="C:cytoplasm"/>
    <property type="evidence" value="ECO:0007669"/>
    <property type="project" value="UniProtKB-SubCell"/>
</dbReference>
<feature type="domain" description="Obg" evidence="13">
    <location>
        <begin position="1"/>
        <end position="157"/>
    </location>
</feature>
<dbReference type="Gene3D" id="2.70.210.12">
    <property type="entry name" value="GTP1/OBG domain"/>
    <property type="match status" value="1"/>
</dbReference>
<evidence type="ECO:0000256" key="10">
    <source>
        <dbReference type="SAM" id="MobiDB-lite"/>
    </source>
</evidence>
<keyword evidence="5 9" id="KW-0547">Nucleotide-binding</keyword>
<protein>
    <recommendedName>
        <fullName evidence="9">GTPase Obg</fullName>
        <ecNumber evidence="9">3.6.5.-</ecNumber>
    </recommendedName>
    <alternativeName>
        <fullName evidence="9">GTP-binding protein Obg</fullName>
    </alternativeName>
</protein>
<comment type="function">
    <text evidence="9">An essential GTPase which binds GTP, GDP and possibly (p)ppGpp with moderate affinity, with high nucleotide exchange rates and a fairly low GTP hydrolysis rate. Plays a role in control of the cell cycle, stress response, ribosome biogenesis and in those bacteria that undergo differentiation, in morphogenesis control.</text>
</comment>
<dbReference type="GO" id="GO:0003924">
    <property type="term" value="F:GTPase activity"/>
    <property type="evidence" value="ECO:0007669"/>
    <property type="project" value="UniProtKB-UniRule"/>
</dbReference>
<dbReference type="InterPro" id="IPR015349">
    <property type="entry name" value="OCT_dom"/>
</dbReference>
<dbReference type="SUPFAM" id="SSF82051">
    <property type="entry name" value="Obg GTP-binding protein N-terminal domain"/>
    <property type="match status" value="1"/>
</dbReference>
<keyword evidence="3 9" id="KW-0963">Cytoplasm</keyword>
<sequence>MFVDEATIFVQAGSGGNGSVAFRREKYVPDGGPAGGDGGRGGDVIFQVDPGLNTLMDFRHQRHFRAQPGQPGGTNRRHGRDGTDLVVKVPPGTVVRHENGEIMCDLVHPYDSAIIAQGGRGGKGNVHFTSSTHRAPKVAERGEPGQAFWVHLELNLLADVGLVGLPNAGKSTLISVVSAARPKIADYPFTTLVPNLGVVEDYGDPFVIADVPGLIEGAHLGTGLGDQFLRHLNRTRILLHLVDLSPASGCDPVADYHVIRTELQSFSPTLAQKPTLVIGTKRDVPDSQEGLERLNRALSPDTAWGISAVTGLGVADVMWAVRRRLDEIPPVAAPVHEVVERPQVRGYRVIADTSGSVRLVGDVEQRAAMTLWGNPHAENYFCEYLRRRGVVQALRRAGVPDPAKVWVGEGLVFFRDGDLTAEEPDEA</sequence>
<comment type="similarity">
    <text evidence="2 9">Belongs to the TRAFAC class OBG-HflX-like GTPase superfamily. OBG GTPase family.</text>
</comment>
<evidence type="ECO:0000256" key="8">
    <source>
        <dbReference type="ARBA" id="ARBA00023134"/>
    </source>
</evidence>
<reference evidence="14 15" key="1">
    <citation type="journal article" date="2014" name="BMC Genomics">
        <title>Comparison of environmental and isolate Sulfobacillus genomes reveals diverse carbon, sulfur, nitrogen, and hydrogen metabolisms.</title>
        <authorList>
            <person name="Justice N.B."/>
            <person name="Norman A."/>
            <person name="Brown C.T."/>
            <person name="Singh A."/>
            <person name="Thomas B.C."/>
            <person name="Banfield J.F."/>
        </authorList>
    </citation>
    <scope>NUCLEOTIDE SEQUENCE [LARGE SCALE GENOMIC DNA]</scope>
    <source>
        <strain evidence="14">AMDSBA3</strain>
    </source>
</reference>
<evidence type="ECO:0000256" key="3">
    <source>
        <dbReference type="ARBA" id="ARBA00022490"/>
    </source>
</evidence>
<feature type="region of interest" description="Disordered" evidence="10">
    <location>
        <begin position="65"/>
        <end position="86"/>
    </location>
</feature>
<feature type="binding site" evidence="9">
    <location>
        <position position="191"/>
    </location>
    <ligand>
        <name>Mg(2+)</name>
        <dbReference type="ChEBI" id="CHEBI:18420"/>
    </ligand>
</feature>
<keyword evidence="4 9" id="KW-0479">Metal-binding</keyword>
<dbReference type="NCBIfam" id="NF008954">
    <property type="entry name" value="PRK12296.1"/>
    <property type="match status" value="1"/>
</dbReference>
<dbReference type="InterPro" id="IPR027417">
    <property type="entry name" value="P-loop_NTPase"/>
</dbReference>
<evidence type="ECO:0000259" key="12">
    <source>
        <dbReference type="PROSITE" id="PS51881"/>
    </source>
</evidence>
<dbReference type="PANTHER" id="PTHR11702:SF31">
    <property type="entry name" value="MITOCHONDRIAL RIBOSOME-ASSOCIATED GTPASE 2"/>
    <property type="match status" value="1"/>
</dbReference>
<organism evidence="14 15">
    <name type="scientific">Sulfobacillus acidophilus</name>
    <dbReference type="NCBI Taxonomy" id="53633"/>
    <lineage>
        <taxon>Bacteria</taxon>
        <taxon>Bacillati</taxon>
        <taxon>Bacillota</taxon>
        <taxon>Clostridia</taxon>
        <taxon>Eubacteriales</taxon>
        <taxon>Clostridiales Family XVII. Incertae Sedis</taxon>
        <taxon>Sulfobacillus</taxon>
    </lineage>
</organism>
<comment type="caution">
    <text evidence="14">The sequence shown here is derived from an EMBL/GenBank/DDBJ whole genome shotgun (WGS) entry which is preliminary data.</text>
</comment>
<dbReference type="Pfam" id="PF01018">
    <property type="entry name" value="GTP1_OBG"/>
    <property type="match status" value="1"/>
</dbReference>
<keyword evidence="7 9" id="KW-0460">Magnesium</keyword>
<dbReference type="PRINTS" id="PR00326">
    <property type="entry name" value="GTP1OBG"/>
</dbReference>
<dbReference type="InterPro" id="IPR045086">
    <property type="entry name" value="OBG_GTPase"/>
</dbReference>
<name>A0A2T2WIJ8_9FIRM</name>
<dbReference type="InterPro" id="IPR036726">
    <property type="entry name" value="GTP1_OBG_dom_sf"/>
</dbReference>
<dbReference type="GO" id="GO:0005525">
    <property type="term" value="F:GTP binding"/>
    <property type="evidence" value="ECO:0007669"/>
    <property type="project" value="UniProtKB-UniRule"/>
</dbReference>
<comment type="cofactor">
    <cofactor evidence="1 9">
        <name>Mg(2+)</name>
        <dbReference type="ChEBI" id="CHEBI:18420"/>
    </cofactor>
</comment>
<dbReference type="EC" id="3.6.5.-" evidence="9"/>
<dbReference type="CDD" id="cd01898">
    <property type="entry name" value="Obg"/>
    <property type="match status" value="1"/>
</dbReference>
<feature type="binding site" evidence="9">
    <location>
        <begin position="307"/>
        <end position="309"/>
    </location>
    <ligand>
        <name>GTP</name>
        <dbReference type="ChEBI" id="CHEBI:37565"/>
    </ligand>
</feature>
<comment type="subunit">
    <text evidence="9">Monomer.</text>
</comment>
<evidence type="ECO:0000256" key="7">
    <source>
        <dbReference type="ARBA" id="ARBA00022842"/>
    </source>
</evidence>
<dbReference type="FunFam" id="2.70.210.12:FF:000001">
    <property type="entry name" value="GTPase Obg"/>
    <property type="match status" value="1"/>
</dbReference>
<dbReference type="InterPro" id="IPR014100">
    <property type="entry name" value="GTP-bd_Obg/CgtA"/>
</dbReference>
<feature type="binding site" evidence="9">
    <location>
        <begin position="164"/>
        <end position="171"/>
    </location>
    <ligand>
        <name>GTP</name>
        <dbReference type="ChEBI" id="CHEBI:37565"/>
    </ligand>
</feature>
<dbReference type="PROSITE" id="PS00905">
    <property type="entry name" value="GTP1_OBG"/>
    <property type="match status" value="1"/>
</dbReference>
<gene>
    <name evidence="9" type="primary">obg</name>
    <name evidence="14" type="ORF">C7B45_08130</name>
</gene>
<evidence type="ECO:0000259" key="11">
    <source>
        <dbReference type="PROSITE" id="PS51710"/>
    </source>
</evidence>
<feature type="binding site" evidence="9">
    <location>
        <position position="171"/>
    </location>
    <ligand>
        <name>Mg(2+)</name>
        <dbReference type="ChEBI" id="CHEBI:18420"/>
    </ligand>
</feature>
<dbReference type="AlphaFoldDB" id="A0A2T2WIJ8"/>
<evidence type="ECO:0000256" key="4">
    <source>
        <dbReference type="ARBA" id="ARBA00022723"/>
    </source>
</evidence>
<dbReference type="HAMAP" id="MF_01454">
    <property type="entry name" value="GTPase_Obg"/>
    <property type="match status" value="1"/>
</dbReference>
<dbReference type="Gene3D" id="3.30.300.350">
    <property type="entry name" value="GTP-binding protein OBG, C-terminal domain"/>
    <property type="match status" value="1"/>
</dbReference>
<feature type="domain" description="OCT" evidence="12">
    <location>
        <begin position="339"/>
        <end position="418"/>
    </location>
</feature>
<evidence type="ECO:0000256" key="9">
    <source>
        <dbReference type="HAMAP-Rule" id="MF_01454"/>
    </source>
</evidence>
<dbReference type="PROSITE" id="PS51881">
    <property type="entry name" value="OCT"/>
    <property type="match status" value="1"/>
</dbReference>
<dbReference type="EMBL" id="PXYV01000022">
    <property type="protein sequence ID" value="PSR22068.1"/>
    <property type="molecule type" value="Genomic_DNA"/>
</dbReference>
<feature type="binding site" evidence="9">
    <location>
        <begin position="189"/>
        <end position="193"/>
    </location>
    <ligand>
        <name>GTP</name>
        <dbReference type="ChEBI" id="CHEBI:37565"/>
    </ligand>
</feature>
<dbReference type="SUPFAM" id="SSF52540">
    <property type="entry name" value="P-loop containing nucleoside triphosphate hydrolases"/>
    <property type="match status" value="1"/>
</dbReference>
<evidence type="ECO:0000313" key="14">
    <source>
        <dbReference type="EMBL" id="PSR22068.1"/>
    </source>
</evidence>
<dbReference type="SUPFAM" id="SSF102741">
    <property type="entry name" value="Obg GTP-binding protein C-terminal domain"/>
    <property type="match status" value="1"/>
</dbReference>
<dbReference type="GO" id="GO:0000287">
    <property type="term" value="F:magnesium ion binding"/>
    <property type="evidence" value="ECO:0007669"/>
    <property type="project" value="InterPro"/>
</dbReference>
<dbReference type="Proteomes" id="UP000241848">
    <property type="component" value="Unassembled WGS sequence"/>
</dbReference>
<dbReference type="Gene3D" id="3.40.50.300">
    <property type="entry name" value="P-loop containing nucleotide triphosphate hydrolases"/>
    <property type="match status" value="1"/>
</dbReference>
<evidence type="ECO:0000313" key="15">
    <source>
        <dbReference type="Proteomes" id="UP000241848"/>
    </source>
</evidence>